<dbReference type="RefSeq" id="WP_005977123.1">
    <property type="nucleotide sequence ID" value="NZ_BAABXY010000001.1"/>
</dbReference>
<feature type="transmembrane region" description="Helical" evidence="1">
    <location>
        <begin position="284"/>
        <end position="306"/>
    </location>
</feature>
<keyword evidence="1" id="KW-1133">Transmembrane helix</keyword>
<feature type="transmembrane region" description="Helical" evidence="1">
    <location>
        <begin position="94"/>
        <end position="115"/>
    </location>
</feature>
<keyword evidence="1" id="KW-0812">Transmembrane</keyword>
<dbReference type="Pfam" id="PF06166">
    <property type="entry name" value="DUF979"/>
    <property type="match status" value="1"/>
</dbReference>
<proteinExistence type="predicted"/>
<feature type="transmembrane region" description="Helical" evidence="1">
    <location>
        <begin position="7"/>
        <end position="28"/>
    </location>
</feature>
<feature type="transmembrane region" description="Helical" evidence="1">
    <location>
        <begin position="244"/>
        <end position="264"/>
    </location>
</feature>
<dbReference type="Proteomes" id="UP000249008">
    <property type="component" value="Chromosome 1"/>
</dbReference>
<dbReference type="KEGG" id="ful:C4N20_15020"/>
<gene>
    <name evidence="2" type="ORF">NCTC12112_01579</name>
</gene>
<name>A0AAX1TMT3_9FUSO</name>
<evidence type="ECO:0000313" key="3">
    <source>
        <dbReference type="Proteomes" id="UP000249008"/>
    </source>
</evidence>
<reference evidence="2 3" key="1">
    <citation type="submission" date="2018-06" db="EMBL/GenBank/DDBJ databases">
        <authorList>
            <consortium name="Pathogen Informatics"/>
            <person name="Doyle S."/>
        </authorList>
    </citation>
    <scope>NUCLEOTIDE SEQUENCE [LARGE SCALE GENOMIC DNA]</scope>
    <source>
        <strain evidence="2 3">NCTC12112</strain>
    </source>
</reference>
<protein>
    <submittedName>
        <fullName evidence="2">Protein of uncharacterized function (DUF979)</fullName>
    </submittedName>
</protein>
<evidence type="ECO:0000313" key="2">
    <source>
        <dbReference type="EMBL" id="SQJ02759.1"/>
    </source>
</evidence>
<feature type="transmembrane region" description="Helical" evidence="1">
    <location>
        <begin position="203"/>
        <end position="232"/>
    </location>
</feature>
<feature type="transmembrane region" description="Helical" evidence="1">
    <location>
        <begin position="40"/>
        <end position="73"/>
    </location>
</feature>
<sequence length="307" mass="32029">MKETINLILEIMYVICGIISILCGIYALRDQKNDKRIGSAAFWIIFGLVFILGPYINPVIVGASLLVMGLITATKNIKIGSLANSSEEFREKQAAKLGNLIFFPALSIGIVAFAIAQFTPLGGLVGLGGGALAALVISLIVTKESPAMIPHESSRILQQMGATVILPQLLGALGSVFAKAGVGEVIASLMGGVIPDGNRLLGVIGYCVAMAVFTMIMGNAFAAFAVITAGIGVPFVINLGANPALVGALGLTAGYCGTLMTPMAANFNIVPASILEMENKNSVIFVQAPIAIVMLIIHIIIMYLFAF</sequence>
<dbReference type="AlphaFoldDB" id="A0AAX1TMT3"/>
<evidence type="ECO:0000256" key="1">
    <source>
        <dbReference type="SAM" id="Phobius"/>
    </source>
</evidence>
<keyword evidence="1" id="KW-0472">Membrane</keyword>
<organism evidence="2 3">
    <name type="scientific">Fusobacterium ulcerans</name>
    <dbReference type="NCBI Taxonomy" id="861"/>
    <lineage>
        <taxon>Bacteria</taxon>
        <taxon>Fusobacteriati</taxon>
        <taxon>Fusobacteriota</taxon>
        <taxon>Fusobacteriia</taxon>
        <taxon>Fusobacteriales</taxon>
        <taxon>Fusobacteriaceae</taxon>
        <taxon>Fusobacterium</taxon>
    </lineage>
</organism>
<feature type="transmembrane region" description="Helical" evidence="1">
    <location>
        <begin position="121"/>
        <end position="141"/>
    </location>
</feature>
<dbReference type="EMBL" id="LS483487">
    <property type="protein sequence ID" value="SQJ02759.1"/>
    <property type="molecule type" value="Genomic_DNA"/>
</dbReference>
<accession>A0AAX1TMT3</accession>
<dbReference type="InterPro" id="IPR009323">
    <property type="entry name" value="DUF979"/>
</dbReference>
<dbReference type="GeneID" id="78456137"/>